<comment type="caution">
    <text evidence="1">The sequence shown here is derived from an EMBL/GenBank/DDBJ whole genome shotgun (WGS) entry which is preliminary data.</text>
</comment>
<evidence type="ECO:0000313" key="1">
    <source>
        <dbReference type="EMBL" id="KAG0139509.1"/>
    </source>
</evidence>
<sequence length="282" mass="33082">MEHLLKQKVNSALTDFLQSSEFKRSGSEKNDHRSLRKHLVAYKAIRGKDLISQNLSLFEGKHDILETNEKGLENFLKAKFPAYYHRKDISVAGWFVNHVIFTGFIHQIHWIYEFINKQGSMREELKTKHEFFESGLTYFVELMKQWFSEYEAILKEALQRSCWEELYSNREKFCVEFLEIAPGLIVHHLEFGNSVANLPSLSWALVFKWLCQYSAKLHNILNDHPTSPQGGLLLKRAYFKEAMHSIEGDRQSYHISLLKTKKVGDFQATTFRVPSLPYLKLY</sequence>
<name>A0A9P6T5M7_9BASI</name>
<accession>A0A9P6T5M7</accession>
<dbReference type="Proteomes" id="UP000886653">
    <property type="component" value="Unassembled WGS sequence"/>
</dbReference>
<protein>
    <submittedName>
        <fullName evidence="1">Uncharacterized protein</fullName>
    </submittedName>
</protein>
<reference evidence="1" key="1">
    <citation type="submission" date="2013-11" db="EMBL/GenBank/DDBJ databases">
        <title>Genome sequence of the fusiform rust pathogen reveals effectors for host alternation and coevolution with pine.</title>
        <authorList>
            <consortium name="DOE Joint Genome Institute"/>
            <person name="Smith K."/>
            <person name="Pendleton A."/>
            <person name="Kubisiak T."/>
            <person name="Anderson C."/>
            <person name="Salamov A."/>
            <person name="Aerts A."/>
            <person name="Riley R."/>
            <person name="Clum A."/>
            <person name="Lindquist E."/>
            <person name="Ence D."/>
            <person name="Campbell M."/>
            <person name="Kronenberg Z."/>
            <person name="Feau N."/>
            <person name="Dhillon B."/>
            <person name="Hamelin R."/>
            <person name="Burleigh J."/>
            <person name="Smith J."/>
            <person name="Yandell M."/>
            <person name="Nelson C."/>
            <person name="Grigoriev I."/>
            <person name="Davis J."/>
        </authorList>
    </citation>
    <scope>NUCLEOTIDE SEQUENCE</scope>
    <source>
        <strain evidence="1">G11</strain>
    </source>
</reference>
<dbReference type="EMBL" id="MU167573">
    <property type="protein sequence ID" value="KAG0139509.1"/>
    <property type="molecule type" value="Genomic_DNA"/>
</dbReference>
<evidence type="ECO:0000313" key="2">
    <source>
        <dbReference type="Proteomes" id="UP000886653"/>
    </source>
</evidence>
<organism evidence="1 2">
    <name type="scientific">Cronartium quercuum f. sp. fusiforme G11</name>
    <dbReference type="NCBI Taxonomy" id="708437"/>
    <lineage>
        <taxon>Eukaryota</taxon>
        <taxon>Fungi</taxon>
        <taxon>Dikarya</taxon>
        <taxon>Basidiomycota</taxon>
        <taxon>Pucciniomycotina</taxon>
        <taxon>Pucciniomycetes</taxon>
        <taxon>Pucciniales</taxon>
        <taxon>Coleosporiaceae</taxon>
        <taxon>Cronartium</taxon>
    </lineage>
</organism>
<gene>
    <name evidence="1" type="ORF">CROQUDRAFT_696828</name>
</gene>
<dbReference type="AlphaFoldDB" id="A0A9P6T5M7"/>
<keyword evidence="2" id="KW-1185">Reference proteome</keyword>
<proteinExistence type="predicted"/>